<dbReference type="PANTHER" id="PTHR20938:SF0">
    <property type="entry name" value="INTEGRATOR COMPLEX SUBUNIT 4"/>
    <property type="match status" value="1"/>
</dbReference>
<dbReference type="InterPro" id="IPR011989">
    <property type="entry name" value="ARM-like"/>
</dbReference>
<dbReference type="EMBL" id="JACBKZ010000003">
    <property type="protein sequence ID" value="KAF5953688.1"/>
    <property type="molecule type" value="Genomic_DNA"/>
</dbReference>
<name>A0A7J7HNV5_CAMSI</name>
<protein>
    <recommendedName>
        <fullName evidence="4">Condensin complex subunit 1 C-terminal domain-containing protein</fullName>
    </recommendedName>
</protein>
<dbReference type="AlphaFoldDB" id="A0A7J7HNV5"/>
<reference evidence="2 3" key="2">
    <citation type="submission" date="2020-07" db="EMBL/GenBank/DDBJ databases">
        <title>Genome assembly of wild tea tree DASZ reveals pedigree and selection history of tea varieties.</title>
        <authorList>
            <person name="Zhang W."/>
        </authorList>
    </citation>
    <scope>NUCLEOTIDE SEQUENCE [LARGE SCALE GENOMIC DNA]</scope>
    <source>
        <strain evidence="3">cv. G240</strain>
        <tissue evidence="2">Leaf</tissue>
    </source>
</reference>
<organism evidence="2 3">
    <name type="scientific">Camellia sinensis</name>
    <name type="common">Tea plant</name>
    <name type="synonym">Thea sinensis</name>
    <dbReference type="NCBI Taxonomy" id="4442"/>
    <lineage>
        <taxon>Eukaryota</taxon>
        <taxon>Viridiplantae</taxon>
        <taxon>Streptophyta</taxon>
        <taxon>Embryophyta</taxon>
        <taxon>Tracheophyta</taxon>
        <taxon>Spermatophyta</taxon>
        <taxon>Magnoliopsida</taxon>
        <taxon>eudicotyledons</taxon>
        <taxon>Gunneridae</taxon>
        <taxon>Pentapetalae</taxon>
        <taxon>asterids</taxon>
        <taxon>Ericales</taxon>
        <taxon>Theaceae</taxon>
        <taxon>Camellia</taxon>
    </lineage>
</organism>
<comment type="caution">
    <text evidence="2">The sequence shown here is derived from an EMBL/GenBank/DDBJ whole genome shotgun (WGS) entry which is preliminary data.</text>
</comment>
<reference evidence="3" key="1">
    <citation type="journal article" date="2020" name="Nat. Commun.">
        <title>Genome assembly of wild tea tree DASZ reveals pedigree and selection history of tea varieties.</title>
        <authorList>
            <person name="Zhang W."/>
            <person name="Zhang Y."/>
            <person name="Qiu H."/>
            <person name="Guo Y."/>
            <person name="Wan H."/>
            <person name="Zhang X."/>
            <person name="Scossa F."/>
            <person name="Alseekh S."/>
            <person name="Zhang Q."/>
            <person name="Wang P."/>
            <person name="Xu L."/>
            <person name="Schmidt M.H."/>
            <person name="Jia X."/>
            <person name="Li D."/>
            <person name="Zhu A."/>
            <person name="Guo F."/>
            <person name="Chen W."/>
            <person name="Ni D."/>
            <person name="Usadel B."/>
            <person name="Fernie A.R."/>
            <person name="Wen W."/>
        </authorList>
    </citation>
    <scope>NUCLEOTIDE SEQUENCE [LARGE SCALE GENOMIC DNA]</scope>
    <source>
        <strain evidence="3">cv. G240</strain>
    </source>
</reference>
<keyword evidence="3" id="KW-1185">Reference proteome</keyword>
<dbReference type="GO" id="GO:0010496">
    <property type="term" value="P:intercellular transport"/>
    <property type="evidence" value="ECO:0007669"/>
    <property type="project" value="TreeGrafter"/>
</dbReference>
<proteinExistence type="predicted"/>
<feature type="transmembrane region" description="Helical" evidence="1">
    <location>
        <begin position="507"/>
        <end position="532"/>
    </location>
</feature>
<keyword evidence="1" id="KW-0812">Transmembrane</keyword>
<evidence type="ECO:0008006" key="4">
    <source>
        <dbReference type="Google" id="ProtNLM"/>
    </source>
</evidence>
<dbReference type="InterPro" id="IPR016024">
    <property type="entry name" value="ARM-type_fold"/>
</dbReference>
<dbReference type="PANTHER" id="PTHR20938">
    <property type="entry name" value="INTEGRATOR COMPLEX SUBUNIT 4"/>
    <property type="match status" value="1"/>
</dbReference>
<dbReference type="Gene3D" id="1.25.10.10">
    <property type="entry name" value="Leucine-rich Repeat Variant"/>
    <property type="match status" value="1"/>
</dbReference>
<dbReference type="SUPFAM" id="SSF48371">
    <property type="entry name" value="ARM repeat"/>
    <property type="match status" value="1"/>
</dbReference>
<dbReference type="Proteomes" id="UP000593564">
    <property type="component" value="Unassembled WGS sequence"/>
</dbReference>
<accession>A0A7J7HNV5</accession>
<evidence type="ECO:0000256" key="1">
    <source>
        <dbReference type="SAM" id="Phobius"/>
    </source>
</evidence>
<gene>
    <name evidence="2" type="ORF">HYC85_006544</name>
</gene>
<dbReference type="GO" id="GO:0005768">
    <property type="term" value="C:endosome"/>
    <property type="evidence" value="ECO:0007669"/>
    <property type="project" value="TreeGrafter"/>
</dbReference>
<evidence type="ECO:0000313" key="3">
    <source>
        <dbReference type="Proteomes" id="UP000593564"/>
    </source>
</evidence>
<keyword evidence="1" id="KW-1133">Transmembrane helix</keyword>
<evidence type="ECO:0000313" key="2">
    <source>
        <dbReference type="EMBL" id="KAF5953688.1"/>
    </source>
</evidence>
<sequence length="772" mass="86022">MEQQLGAKFEQILNEPTDASTSLQALSLARSLILNPSTSDSTISSLLQTLSLSLQPDRDPLSLRHTLSLLSDLAAHRRHLSQSIFQTVHSFSLLCNPTSTRTLAASLSVLASIAESNQTLASDLSELSESLFLKLCFFPSVSVRHWLLLNAERFWIRPPLLLTVFLGFTKDPYPYVRRVALDGLFGLCKSIVVEDCTLVESCYCRGVELLSDMEDCVRSSAVRAVAQWGQLLVALNHDDNKRDLSNALFIQLCSMVRDMNVKVRVEAFDALGEIGMVSEDILLQTLSKKVHSGIKGKTYPGLCSGKPFDIPASSAAGAILHGLEDEFSCHAIQTLSILSADFSGDALTLLVDVLNDDSMVVRLQALETMRCMALFDHLKVQETHMHMFLSTLVDSSALVRSAARNVLRVIKLNDIAMFKLSVDVLLENLEMYPQDEADVFSVIFNIGRCHGNFAVDITERVSDEVSMTIDAMAGSTSLIDEYWFFLLLIPFFYLFIFFYNEHAFFHLLIAPMLFTSMGFNSFNGSIYLVFILHPPSRDPAKFSKGCHPWVIIKYESFSIRSAHGSRSEVIFVFLCAKLDIRACIVCLNYKGKSKTLFQIEPSFGGKLGFDSRRVAALLVLAISAPLSNEQRTCSTPQRIFSYAVTLLGRISHALSDLFLLQSLNFKKKEPFLPLEDGVPNNGSDIPAVDLILEKVKDIWQLIQLGCTGEELEECVGNIHYWVISRFNSFYVAIFKGCETDGKDMAALYLPKKSLPLWNGRGGYLIGKTRHNP</sequence>
<keyword evidence="1" id="KW-0472">Membrane</keyword>
<feature type="transmembrane region" description="Helical" evidence="1">
    <location>
        <begin position="482"/>
        <end position="500"/>
    </location>
</feature>